<dbReference type="SUPFAM" id="SSF81464">
    <property type="entry name" value="Cytochrome c oxidase subunit II-like, transmembrane region"/>
    <property type="match status" value="1"/>
</dbReference>
<dbReference type="InterPro" id="IPR045187">
    <property type="entry name" value="CcO_II"/>
</dbReference>
<evidence type="ECO:0000259" key="18">
    <source>
        <dbReference type="PROSITE" id="PS50857"/>
    </source>
</evidence>
<dbReference type="GO" id="GO:0005886">
    <property type="term" value="C:plasma membrane"/>
    <property type="evidence" value="ECO:0007669"/>
    <property type="project" value="UniProtKB-SubCell"/>
</dbReference>
<evidence type="ECO:0000256" key="9">
    <source>
        <dbReference type="ARBA" id="ARBA00022989"/>
    </source>
</evidence>
<dbReference type="SUPFAM" id="SSF49503">
    <property type="entry name" value="Cupredoxins"/>
    <property type="match status" value="1"/>
</dbReference>
<comment type="catalytic activity">
    <reaction evidence="13 15">
        <text>4 Fe(II)-[cytochrome c] + O2 + 8 H(+)(in) = 4 Fe(III)-[cytochrome c] + 2 H2O + 4 H(+)(out)</text>
        <dbReference type="Rhea" id="RHEA:11436"/>
        <dbReference type="Rhea" id="RHEA-COMP:10350"/>
        <dbReference type="Rhea" id="RHEA-COMP:14399"/>
        <dbReference type="ChEBI" id="CHEBI:15377"/>
        <dbReference type="ChEBI" id="CHEBI:15378"/>
        <dbReference type="ChEBI" id="CHEBI:15379"/>
        <dbReference type="ChEBI" id="CHEBI:29033"/>
        <dbReference type="ChEBI" id="CHEBI:29034"/>
        <dbReference type="EC" id="7.1.1.9"/>
    </reaction>
</comment>
<evidence type="ECO:0000256" key="2">
    <source>
        <dbReference type="ARBA" id="ARBA00007866"/>
    </source>
</evidence>
<dbReference type="GO" id="GO:0016491">
    <property type="term" value="F:oxidoreductase activity"/>
    <property type="evidence" value="ECO:0007669"/>
    <property type="project" value="UniProtKB-KW"/>
</dbReference>
<dbReference type="Proteomes" id="UP000281708">
    <property type="component" value="Unassembled WGS sequence"/>
</dbReference>
<keyword evidence="5 14" id="KW-0812">Transmembrane</keyword>
<dbReference type="GO" id="GO:0005507">
    <property type="term" value="F:copper ion binding"/>
    <property type="evidence" value="ECO:0007669"/>
    <property type="project" value="InterPro"/>
</dbReference>
<dbReference type="Gene3D" id="2.60.40.420">
    <property type="entry name" value="Cupredoxins - blue copper proteins"/>
    <property type="match status" value="1"/>
</dbReference>
<gene>
    <name evidence="20" type="primary">coxB</name>
    <name evidence="20" type="ORF">D9V37_11240</name>
</gene>
<keyword evidence="3 14" id="KW-0813">Transport</keyword>
<feature type="region of interest" description="Disordered" evidence="16">
    <location>
        <begin position="235"/>
        <end position="264"/>
    </location>
</feature>
<dbReference type="CDD" id="cd13919">
    <property type="entry name" value="CuRO_HCO_II_like_5"/>
    <property type="match status" value="1"/>
</dbReference>
<dbReference type="OrthoDB" id="9781261at2"/>
<keyword evidence="8 14" id="KW-0249">Electron transport</keyword>
<evidence type="ECO:0000256" key="6">
    <source>
        <dbReference type="ARBA" id="ARBA00022723"/>
    </source>
</evidence>
<evidence type="ECO:0000256" key="16">
    <source>
        <dbReference type="SAM" id="MobiDB-lite"/>
    </source>
</evidence>
<evidence type="ECO:0000256" key="8">
    <source>
        <dbReference type="ARBA" id="ARBA00022982"/>
    </source>
</evidence>
<evidence type="ECO:0000256" key="15">
    <source>
        <dbReference type="RuleBase" id="RU004024"/>
    </source>
</evidence>
<accession>A0A3L8P1Z3</accession>
<comment type="cofactor">
    <cofactor evidence="15">
        <name>Cu cation</name>
        <dbReference type="ChEBI" id="CHEBI:23378"/>
    </cofactor>
    <text evidence="15">Binds a copper A center.</text>
</comment>
<dbReference type="InterPro" id="IPR001505">
    <property type="entry name" value="Copper_CuA"/>
</dbReference>
<evidence type="ECO:0000256" key="4">
    <source>
        <dbReference type="ARBA" id="ARBA00022660"/>
    </source>
</evidence>
<keyword evidence="6 15" id="KW-0479">Metal-binding</keyword>
<keyword evidence="9 17" id="KW-1133">Transmembrane helix</keyword>
<dbReference type="InterPro" id="IPR014222">
    <property type="entry name" value="Cyt_c_oxidase_su2"/>
</dbReference>
<comment type="subcellular location">
    <subcellularLocation>
        <location evidence="14">Cell membrane</location>
        <topology evidence="14">Multi-pass membrane protein</topology>
    </subcellularLocation>
    <subcellularLocation>
        <location evidence="1">Membrane</location>
        <topology evidence="1">Multi-pass membrane protein</topology>
    </subcellularLocation>
</comment>
<keyword evidence="7" id="KW-1278">Translocase</keyword>
<comment type="caution">
    <text evidence="20">The sequence shown here is derived from an EMBL/GenBank/DDBJ whole genome shotgun (WGS) entry which is preliminary data.</text>
</comment>
<dbReference type="PROSITE" id="PS00078">
    <property type="entry name" value="COX2"/>
    <property type="match status" value="1"/>
</dbReference>
<sequence>MLALSGCADGTRFERVGMPAPKTKQAHYMLDLWQWAWLAAIIVGVVVWGLIFYAVIRFRRRSDDEIPVQTRYNLPIEIFYTIAPVVMVVVLFTFTVRVQDKVLPNDQNAPRPDAKILVVGQKWSWTFNYVDAADGKTVHEGGTPAQPPTLYLPINKNIRFDLYSPDVIHSFWVPAFLFKMDVVPGRDNHFTLTPDRTGTFDGKCAELCGTYHSRMLFQVKVVSESDYEAHIEKLAANPDNQGEAKGTNYDNVQPGLSQEKGSEE</sequence>
<keyword evidence="4 14" id="KW-0679">Respiratory chain</keyword>
<keyword evidence="21" id="KW-1185">Reference proteome</keyword>
<evidence type="ECO:0000256" key="10">
    <source>
        <dbReference type="ARBA" id="ARBA00023008"/>
    </source>
</evidence>
<dbReference type="GO" id="GO:0004129">
    <property type="term" value="F:cytochrome-c oxidase activity"/>
    <property type="evidence" value="ECO:0007669"/>
    <property type="project" value="UniProtKB-EC"/>
</dbReference>
<dbReference type="PROSITE" id="PS50999">
    <property type="entry name" value="COX2_TM"/>
    <property type="match status" value="1"/>
</dbReference>
<dbReference type="Pfam" id="PF02790">
    <property type="entry name" value="COX2_TM"/>
    <property type="match status" value="1"/>
</dbReference>
<dbReference type="EMBL" id="RDBE01000007">
    <property type="protein sequence ID" value="RLV49440.1"/>
    <property type="molecule type" value="Genomic_DNA"/>
</dbReference>
<name>A0A3L8P1Z3_9ACTN</name>
<evidence type="ECO:0000256" key="13">
    <source>
        <dbReference type="ARBA" id="ARBA00047816"/>
    </source>
</evidence>
<evidence type="ECO:0000259" key="19">
    <source>
        <dbReference type="PROSITE" id="PS50999"/>
    </source>
</evidence>
<evidence type="ECO:0000256" key="3">
    <source>
        <dbReference type="ARBA" id="ARBA00022448"/>
    </source>
</evidence>
<reference evidence="20 21" key="1">
    <citation type="submission" date="2018-10" db="EMBL/GenBank/DDBJ databases">
        <title>Marmoricola sp. 4Q3S-7 whole genome shotgun sequence.</title>
        <authorList>
            <person name="Li F."/>
        </authorList>
    </citation>
    <scope>NUCLEOTIDE SEQUENCE [LARGE SCALE GENOMIC DNA]</scope>
    <source>
        <strain evidence="20 21">4Q3S-7</strain>
    </source>
</reference>
<dbReference type="InterPro" id="IPR036257">
    <property type="entry name" value="Cyt_c_oxidase_su2_TM_sf"/>
</dbReference>
<dbReference type="AlphaFoldDB" id="A0A3L8P1Z3"/>
<dbReference type="PANTHER" id="PTHR22888:SF9">
    <property type="entry name" value="CYTOCHROME C OXIDASE SUBUNIT 2"/>
    <property type="match status" value="1"/>
</dbReference>
<proteinExistence type="inferred from homology"/>
<feature type="domain" description="Cytochrome oxidase subunit II copper A binding" evidence="18">
    <location>
        <begin position="111"/>
        <end position="233"/>
    </location>
</feature>
<comment type="function">
    <text evidence="12 15">Subunits I and II form the functional core of the enzyme complex. Electrons originating in cytochrome c are transferred via heme a and Cu(A) to the binuclear center formed by heme a3 and Cu(B).</text>
</comment>
<dbReference type="PROSITE" id="PS50857">
    <property type="entry name" value="COX2_CUA"/>
    <property type="match status" value="1"/>
</dbReference>
<evidence type="ECO:0000256" key="14">
    <source>
        <dbReference type="RuleBase" id="RU000456"/>
    </source>
</evidence>
<dbReference type="EC" id="7.1.1.9" evidence="15"/>
<evidence type="ECO:0000256" key="12">
    <source>
        <dbReference type="ARBA" id="ARBA00024688"/>
    </source>
</evidence>
<evidence type="ECO:0000313" key="21">
    <source>
        <dbReference type="Proteomes" id="UP000281708"/>
    </source>
</evidence>
<protein>
    <recommendedName>
        <fullName evidence="15">Cytochrome c oxidase subunit 2</fullName>
        <ecNumber evidence="15">7.1.1.9</ecNumber>
    </recommendedName>
</protein>
<dbReference type="Pfam" id="PF00116">
    <property type="entry name" value="COX2"/>
    <property type="match status" value="1"/>
</dbReference>
<dbReference type="PANTHER" id="PTHR22888">
    <property type="entry name" value="CYTOCHROME C OXIDASE, SUBUNIT II"/>
    <property type="match status" value="1"/>
</dbReference>
<dbReference type="InterPro" id="IPR008972">
    <property type="entry name" value="Cupredoxin"/>
</dbReference>
<feature type="domain" description="Cytochrome oxidase subunit II transmembrane region profile" evidence="19">
    <location>
        <begin position="10"/>
        <end position="106"/>
    </location>
</feature>
<evidence type="ECO:0000256" key="5">
    <source>
        <dbReference type="ARBA" id="ARBA00022692"/>
    </source>
</evidence>
<feature type="transmembrane region" description="Helical" evidence="17">
    <location>
        <begin position="77"/>
        <end position="96"/>
    </location>
</feature>
<dbReference type="InterPro" id="IPR002429">
    <property type="entry name" value="CcO_II-like_C"/>
</dbReference>
<keyword evidence="11 17" id="KW-0472">Membrane</keyword>
<keyword evidence="20" id="KW-0560">Oxidoreductase</keyword>
<comment type="similarity">
    <text evidence="2 14">Belongs to the cytochrome c oxidase subunit 2 family.</text>
</comment>
<dbReference type="InterPro" id="IPR011759">
    <property type="entry name" value="Cyt_c_oxidase_su2_TM_dom"/>
</dbReference>
<dbReference type="Gene3D" id="1.10.287.90">
    <property type="match status" value="1"/>
</dbReference>
<dbReference type="PRINTS" id="PR01166">
    <property type="entry name" value="CYCOXIDASEII"/>
</dbReference>
<evidence type="ECO:0000256" key="11">
    <source>
        <dbReference type="ARBA" id="ARBA00023136"/>
    </source>
</evidence>
<evidence type="ECO:0000256" key="17">
    <source>
        <dbReference type="SAM" id="Phobius"/>
    </source>
</evidence>
<evidence type="ECO:0000256" key="1">
    <source>
        <dbReference type="ARBA" id="ARBA00004141"/>
    </source>
</evidence>
<dbReference type="NCBIfam" id="TIGR02866">
    <property type="entry name" value="CoxB"/>
    <property type="match status" value="1"/>
</dbReference>
<keyword evidence="10 15" id="KW-0186">Copper</keyword>
<organism evidence="20 21">
    <name type="scientific">Nocardioides mangrovicus</name>
    <dbReference type="NCBI Taxonomy" id="2478913"/>
    <lineage>
        <taxon>Bacteria</taxon>
        <taxon>Bacillati</taxon>
        <taxon>Actinomycetota</taxon>
        <taxon>Actinomycetes</taxon>
        <taxon>Propionibacteriales</taxon>
        <taxon>Nocardioidaceae</taxon>
        <taxon>Nocardioides</taxon>
    </lineage>
</organism>
<evidence type="ECO:0000313" key="20">
    <source>
        <dbReference type="EMBL" id="RLV49440.1"/>
    </source>
</evidence>
<feature type="transmembrane region" description="Helical" evidence="17">
    <location>
        <begin position="35"/>
        <end position="56"/>
    </location>
</feature>
<dbReference type="GO" id="GO:0042773">
    <property type="term" value="P:ATP synthesis coupled electron transport"/>
    <property type="evidence" value="ECO:0007669"/>
    <property type="project" value="TreeGrafter"/>
</dbReference>
<evidence type="ECO:0000256" key="7">
    <source>
        <dbReference type="ARBA" id="ARBA00022967"/>
    </source>
</evidence>